<dbReference type="NCBIfam" id="TIGR00254">
    <property type="entry name" value="GGDEF"/>
    <property type="match status" value="1"/>
</dbReference>
<feature type="domain" description="GGDEF" evidence="3">
    <location>
        <begin position="442"/>
        <end position="578"/>
    </location>
</feature>
<dbReference type="InterPro" id="IPR043128">
    <property type="entry name" value="Rev_trsase/Diguanyl_cyclase"/>
</dbReference>
<dbReference type="InterPro" id="IPR003018">
    <property type="entry name" value="GAF"/>
</dbReference>
<dbReference type="PANTHER" id="PTHR45138:SF9">
    <property type="entry name" value="DIGUANYLATE CYCLASE DGCM-RELATED"/>
    <property type="match status" value="1"/>
</dbReference>
<dbReference type="GO" id="GO:0043709">
    <property type="term" value="P:cell adhesion involved in single-species biofilm formation"/>
    <property type="evidence" value="ECO:0007669"/>
    <property type="project" value="TreeGrafter"/>
</dbReference>
<dbReference type="GO" id="GO:0052621">
    <property type="term" value="F:diguanylate cyclase activity"/>
    <property type="evidence" value="ECO:0007669"/>
    <property type="project" value="TreeGrafter"/>
</dbReference>
<evidence type="ECO:0000256" key="1">
    <source>
        <dbReference type="SAM" id="Coils"/>
    </source>
</evidence>
<dbReference type="InterPro" id="IPR050469">
    <property type="entry name" value="Diguanylate_Cyclase"/>
</dbReference>
<dbReference type="InterPro" id="IPR029016">
    <property type="entry name" value="GAF-like_dom_sf"/>
</dbReference>
<dbReference type="PROSITE" id="PS50046">
    <property type="entry name" value="PHYTOCHROME_2"/>
    <property type="match status" value="2"/>
</dbReference>
<dbReference type="SMART" id="SM00065">
    <property type="entry name" value="GAF"/>
    <property type="match status" value="2"/>
</dbReference>
<dbReference type="InterPro" id="IPR000160">
    <property type="entry name" value="GGDEF_dom"/>
</dbReference>
<dbReference type="PROSITE" id="PS50887">
    <property type="entry name" value="GGDEF"/>
    <property type="match status" value="1"/>
</dbReference>
<feature type="coiled-coil region" evidence="1">
    <location>
        <begin position="384"/>
        <end position="411"/>
    </location>
</feature>
<dbReference type="SUPFAM" id="SSF55781">
    <property type="entry name" value="GAF domain-like"/>
    <property type="match status" value="2"/>
</dbReference>
<dbReference type="Gene3D" id="3.30.70.270">
    <property type="match status" value="1"/>
</dbReference>
<dbReference type="Gene3D" id="3.30.450.40">
    <property type="match status" value="2"/>
</dbReference>
<dbReference type="InterPro" id="IPR029787">
    <property type="entry name" value="Nucleotide_cyclase"/>
</dbReference>
<keyword evidence="1" id="KW-0175">Coiled coil</keyword>
<dbReference type="Pfam" id="PF01590">
    <property type="entry name" value="GAF"/>
    <property type="match status" value="2"/>
</dbReference>
<dbReference type="EMBL" id="RCBY01000109">
    <property type="protein sequence ID" value="RQH37511.1"/>
    <property type="molecule type" value="Genomic_DNA"/>
</dbReference>
<keyword evidence="5" id="KW-1185">Reference proteome</keyword>
<reference evidence="4 5" key="1">
    <citation type="journal article" date="2018" name="ACS Chem. Biol.">
        <title>Ketoreductase domain dysfunction expands chemodiversity: malyngamide biosynthesis in the cyanobacterium Okeania hirsuta.</title>
        <authorList>
            <person name="Moss N.A."/>
            <person name="Leao T."/>
            <person name="Rankin M."/>
            <person name="McCullough T.M."/>
            <person name="Qu P."/>
            <person name="Korobeynikov A."/>
            <person name="Smith J.L."/>
            <person name="Gerwick L."/>
            <person name="Gerwick W.H."/>
        </authorList>
    </citation>
    <scope>NUCLEOTIDE SEQUENCE [LARGE SCALE GENOMIC DNA]</scope>
    <source>
        <strain evidence="4 5">PAB10Feb10-1</strain>
    </source>
</reference>
<dbReference type="Proteomes" id="UP000269154">
    <property type="component" value="Unassembled WGS sequence"/>
</dbReference>
<dbReference type="GO" id="GO:1902201">
    <property type="term" value="P:negative regulation of bacterial-type flagellum-dependent cell motility"/>
    <property type="evidence" value="ECO:0007669"/>
    <property type="project" value="TreeGrafter"/>
</dbReference>
<name>A0A3N6P8H7_9CYAN</name>
<dbReference type="CDD" id="cd01949">
    <property type="entry name" value="GGDEF"/>
    <property type="match status" value="1"/>
</dbReference>
<evidence type="ECO:0000259" key="3">
    <source>
        <dbReference type="PROSITE" id="PS50887"/>
    </source>
</evidence>
<dbReference type="Pfam" id="PF00990">
    <property type="entry name" value="GGDEF"/>
    <property type="match status" value="1"/>
</dbReference>
<protein>
    <submittedName>
        <fullName evidence="4">Diguanylate cyclase</fullName>
    </submittedName>
</protein>
<dbReference type="SUPFAM" id="SSF55073">
    <property type="entry name" value="Nucleotide cyclase"/>
    <property type="match status" value="1"/>
</dbReference>
<evidence type="ECO:0000313" key="4">
    <source>
        <dbReference type="EMBL" id="RQH37511.1"/>
    </source>
</evidence>
<gene>
    <name evidence="4" type="ORF">D5R40_18475</name>
</gene>
<evidence type="ECO:0000313" key="5">
    <source>
        <dbReference type="Proteomes" id="UP000269154"/>
    </source>
</evidence>
<organism evidence="4 5">
    <name type="scientific">Okeania hirsuta</name>
    <dbReference type="NCBI Taxonomy" id="1458930"/>
    <lineage>
        <taxon>Bacteria</taxon>
        <taxon>Bacillati</taxon>
        <taxon>Cyanobacteriota</taxon>
        <taxon>Cyanophyceae</taxon>
        <taxon>Oscillatoriophycideae</taxon>
        <taxon>Oscillatoriales</taxon>
        <taxon>Microcoleaceae</taxon>
        <taxon>Okeania</taxon>
    </lineage>
</organism>
<evidence type="ECO:0000259" key="2">
    <source>
        <dbReference type="PROSITE" id="PS50046"/>
    </source>
</evidence>
<dbReference type="AlphaFoldDB" id="A0A3N6P8H7"/>
<accession>A0A3N6P8H7</accession>
<feature type="domain" description="Phytochrome chromophore attachment site" evidence="2">
    <location>
        <begin position="49"/>
        <end position="191"/>
    </location>
</feature>
<proteinExistence type="predicted"/>
<sequence>MNQTSRLLRLPTIDNLEAQLQEKTEQLEQIYAQQKAIYRAIGKIRASLDLETIFRTTTKETCRLLGVERVSVYRFNEDWGGEFVGDFEFAEVGWDELEFIYKNTVWNDSYLQEHQGGRYRNNETLVVKDIYKAELSQCHIEILEQFHIRAYATAPIFIKKKLWGILAAYQHSKPHEWETSAVNFLSQIAVQLGFAVQQAEQLAEVEQKAKDLQAASQQQMILFNLISEIRESLDLHTLFKTTAKEVRKALESDRVGIFRFYPESNYCYGEFVSESVLPIYDSALSIKVNDYCFGEQYAIHYQQGRMQVLTDIYNADLKDCHIEILEQFQIKAQIIMPLIMGSKLWGLLCIHQCEKSREWTSTEIRFVKQLATQFSVALEHSHLLAQTRSQADELGKTLDALQEANLKLERLARLDGLTKISNRRYFDEFLDQEWRRMAREKQFLSLIMFDVDYFKLYNDVYGHQQGDKCLIKIAHAAQGVLKRPADLLARYGGEEFAVILSKTDQSGACEVAAQIQSAIKALGIPHPSGKKQIVTISLGVTTQIPSLAQTLHTFIGQADQALYEAKQQGRDCWIHFSMISASRDTKDF</sequence>
<dbReference type="GO" id="GO:0005886">
    <property type="term" value="C:plasma membrane"/>
    <property type="evidence" value="ECO:0007669"/>
    <property type="project" value="TreeGrafter"/>
</dbReference>
<dbReference type="SMART" id="SM00267">
    <property type="entry name" value="GGDEF"/>
    <property type="match status" value="1"/>
</dbReference>
<comment type="caution">
    <text evidence="4">The sequence shown here is derived from an EMBL/GenBank/DDBJ whole genome shotgun (WGS) entry which is preliminary data.</text>
</comment>
<dbReference type="OrthoDB" id="9808408at2"/>
<dbReference type="InterPro" id="IPR016132">
    <property type="entry name" value="Phyto_chromo_attachment"/>
</dbReference>
<dbReference type="FunFam" id="3.30.70.270:FF:000001">
    <property type="entry name" value="Diguanylate cyclase domain protein"/>
    <property type="match status" value="1"/>
</dbReference>
<dbReference type="PANTHER" id="PTHR45138">
    <property type="entry name" value="REGULATORY COMPONENTS OF SENSORY TRANSDUCTION SYSTEM"/>
    <property type="match status" value="1"/>
</dbReference>
<feature type="domain" description="Phytochrome chromophore attachment site" evidence="2">
    <location>
        <begin position="234"/>
        <end position="373"/>
    </location>
</feature>